<dbReference type="EMBL" id="JAHWDQ010000005">
    <property type="protein sequence ID" value="MBW2942381.1"/>
    <property type="molecule type" value="Genomic_DNA"/>
</dbReference>
<accession>A0ABS6VVK7</accession>
<reference evidence="2" key="1">
    <citation type="submission" date="2021-07" db="EMBL/GenBank/DDBJ databases">
        <title>Zhongshania sp. CAU 1632 isolated from seawater.</title>
        <authorList>
            <person name="Kim W."/>
        </authorList>
    </citation>
    <scope>NUCLEOTIDE SEQUENCE</scope>
    <source>
        <strain evidence="2">CAU 1632</strain>
    </source>
</reference>
<sequence length="65" mass="6606">MKLGGLTVLVGVVAMFANAILILFGRDAFLPSAVAGGSGVIATLLLALCLKSVVREDTEAPEMSS</sequence>
<keyword evidence="1" id="KW-0812">Transmembrane</keyword>
<keyword evidence="3" id="KW-1185">Reference proteome</keyword>
<feature type="transmembrane region" description="Helical" evidence="1">
    <location>
        <begin position="29"/>
        <end position="50"/>
    </location>
</feature>
<evidence type="ECO:0000256" key="1">
    <source>
        <dbReference type="SAM" id="Phobius"/>
    </source>
</evidence>
<keyword evidence="1" id="KW-0472">Membrane</keyword>
<evidence type="ECO:0000313" key="2">
    <source>
        <dbReference type="EMBL" id="MBW2942381.1"/>
    </source>
</evidence>
<evidence type="ECO:0000313" key="3">
    <source>
        <dbReference type="Proteomes" id="UP001166291"/>
    </source>
</evidence>
<protein>
    <submittedName>
        <fullName evidence="2">Uncharacterized protein</fullName>
    </submittedName>
</protein>
<keyword evidence="1" id="KW-1133">Transmembrane helix</keyword>
<dbReference type="Proteomes" id="UP001166291">
    <property type="component" value="Unassembled WGS sequence"/>
</dbReference>
<proteinExistence type="predicted"/>
<organism evidence="2 3">
    <name type="scientific">Zhongshania aquimaris</name>
    <dbReference type="NCBI Taxonomy" id="2857107"/>
    <lineage>
        <taxon>Bacteria</taxon>
        <taxon>Pseudomonadati</taxon>
        <taxon>Pseudomonadota</taxon>
        <taxon>Gammaproteobacteria</taxon>
        <taxon>Cellvibrionales</taxon>
        <taxon>Spongiibacteraceae</taxon>
        <taxon>Zhongshania</taxon>
    </lineage>
</organism>
<name>A0ABS6VVK7_9GAMM</name>
<dbReference type="RefSeq" id="WP_219044624.1">
    <property type="nucleotide sequence ID" value="NZ_JAHWDQ010000005.1"/>
</dbReference>
<comment type="caution">
    <text evidence="2">The sequence shown here is derived from an EMBL/GenBank/DDBJ whole genome shotgun (WGS) entry which is preliminary data.</text>
</comment>
<gene>
    <name evidence="2" type="ORF">KXJ70_16415</name>
</gene>